<dbReference type="WBParaSite" id="sdigi.contig346.g7624.t1">
    <property type="protein sequence ID" value="sdigi.contig346.g7624.t1"/>
    <property type="gene ID" value="sdigi.contig346.g7624"/>
</dbReference>
<name>A0A915PV09_9BILA</name>
<reference evidence="2" key="1">
    <citation type="submission" date="2022-11" db="UniProtKB">
        <authorList>
            <consortium name="WormBaseParasite"/>
        </authorList>
    </citation>
    <scope>IDENTIFICATION</scope>
</reference>
<evidence type="ECO:0000313" key="2">
    <source>
        <dbReference type="WBParaSite" id="sdigi.contig346.g7624.t1"/>
    </source>
</evidence>
<sequence length="180" mass="20515">MGENSNSNVSNHLLEVADKYNLAHKHLVQLIIRHGILQVRHSTSARNSFTTPKFIYLESYDPFLYFSKGSTITQPDDGQEKILLEKLLIAINSALIPLSLRLVQADDEYDDENSYIVLLSDRRPNDLLRNAFGLTLNDFTLFHLWIDAICNSENGEISKYDALAIASSLLTKVWFIQLFL</sequence>
<dbReference type="AlphaFoldDB" id="A0A915PV09"/>
<proteinExistence type="predicted"/>
<evidence type="ECO:0000313" key="1">
    <source>
        <dbReference type="Proteomes" id="UP000887581"/>
    </source>
</evidence>
<keyword evidence="1" id="KW-1185">Reference proteome</keyword>
<organism evidence="1 2">
    <name type="scientific">Setaria digitata</name>
    <dbReference type="NCBI Taxonomy" id="48799"/>
    <lineage>
        <taxon>Eukaryota</taxon>
        <taxon>Metazoa</taxon>
        <taxon>Ecdysozoa</taxon>
        <taxon>Nematoda</taxon>
        <taxon>Chromadorea</taxon>
        <taxon>Rhabditida</taxon>
        <taxon>Spirurina</taxon>
        <taxon>Spiruromorpha</taxon>
        <taxon>Filarioidea</taxon>
        <taxon>Setariidae</taxon>
        <taxon>Setaria</taxon>
    </lineage>
</organism>
<dbReference type="Proteomes" id="UP000887581">
    <property type="component" value="Unplaced"/>
</dbReference>
<accession>A0A915PV09</accession>
<protein>
    <submittedName>
        <fullName evidence="2">Uncharacterized protein</fullName>
    </submittedName>
</protein>